<keyword evidence="9" id="KW-0150">Chloroplast</keyword>
<keyword evidence="6" id="KW-0694">RNA-binding</keyword>
<dbReference type="Pfam" id="PF17136">
    <property type="entry name" value="ribosomal_L24"/>
    <property type="match status" value="1"/>
</dbReference>
<dbReference type="SMART" id="SM00739">
    <property type="entry name" value="KOW"/>
    <property type="match status" value="1"/>
</dbReference>
<dbReference type="CDD" id="cd06089">
    <property type="entry name" value="KOW_RPL26"/>
    <property type="match status" value="1"/>
</dbReference>
<name>A0A1G4NXM4_9FLOR</name>
<comment type="subcellular location">
    <subcellularLocation>
        <location evidence="6">Plastid</location>
        <location evidence="6">Chloroplast</location>
    </subcellularLocation>
</comment>
<evidence type="ECO:0000256" key="5">
    <source>
        <dbReference type="ARBA" id="ARBA00035282"/>
    </source>
</evidence>
<dbReference type="Gene3D" id="2.30.30.30">
    <property type="match status" value="1"/>
</dbReference>
<keyword evidence="4 6" id="KW-0687">Ribonucleoprotein</keyword>
<dbReference type="GO" id="GO:1990904">
    <property type="term" value="C:ribonucleoprotein complex"/>
    <property type="evidence" value="ECO:0007669"/>
    <property type="project" value="UniProtKB-KW"/>
</dbReference>
<comment type="similarity">
    <text evidence="2 6 7">Belongs to the universal ribosomal protein uL24 family.</text>
</comment>
<dbReference type="InterPro" id="IPR008991">
    <property type="entry name" value="Translation_prot_SH3-like_sf"/>
</dbReference>
<comment type="function">
    <text evidence="1 6">One of two assembly initiator proteins, it binds directly to the 5'-end of the 23S rRNA, where it nucleates assembly of the 50S subunit.</text>
</comment>
<dbReference type="GO" id="GO:0003735">
    <property type="term" value="F:structural constituent of ribosome"/>
    <property type="evidence" value="ECO:0007669"/>
    <property type="project" value="InterPro"/>
</dbReference>
<evidence type="ECO:0000256" key="3">
    <source>
        <dbReference type="ARBA" id="ARBA00022980"/>
    </source>
</evidence>
<keyword evidence="6" id="KW-0699">rRNA-binding</keyword>
<dbReference type="AlphaFoldDB" id="A0A1G4NXM4"/>
<evidence type="ECO:0000256" key="1">
    <source>
        <dbReference type="ARBA" id="ARBA00004072"/>
    </source>
</evidence>
<dbReference type="SUPFAM" id="SSF50104">
    <property type="entry name" value="Translation proteins SH3-like domain"/>
    <property type="match status" value="1"/>
</dbReference>
<comment type="subunit">
    <text evidence="6">Part of the 50S ribosomal subunit.</text>
</comment>
<dbReference type="InterPro" id="IPR014722">
    <property type="entry name" value="Rib_uL2_dom2"/>
</dbReference>
<dbReference type="EMBL" id="LT622873">
    <property type="protein sequence ID" value="SCW23441.1"/>
    <property type="molecule type" value="Genomic_DNA"/>
</dbReference>
<sequence length="113" mass="12919">MKKQLHNGKVKMHVKNGDIVKIIAGYDKGKIGTIIKILRKTNQVIVKDINIKTKHVRPQREGETGNISREERPIHSSNVMLYDSTKQIASRTRKVQDANGKYERTLIKLTNTN</sequence>
<evidence type="ECO:0000256" key="6">
    <source>
        <dbReference type="HAMAP-Rule" id="MF_01326"/>
    </source>
</evidence>
<evidence type="ECO:0000256" key="4">
    <source>
        <dbReference type="ARBA" id="ARBA00023274"/>
    </source>
</evidence>
<reference evidence="9" key="1">
    <citation type="submission" date="2016-10" db="EMBL/GenBank/DDBJ databases">
        <title>Chloroplast genomes as a tool to resolve red algal phylogenies: a case study in the Nemaliales.</title>
        <authorList>
            <person name="Costa J.F."/>
            <person name="Lin S.M."/>
            <person name="Macaya E.C."/>
            <person name="Fernandez-Garcia C."/>
            <person name="Verbruggen H."/>
        </authorList>
    </citation>
    <scope>NUCLEOTIDE SEQUENCE</scope>
    <source>
        <strain evidence="9">J.0081</strain>
    </source>
</reference>
<reference evidence="9" key="2">
    <citation type="submission" date="2016-10" db="EMBL/GenBank/DDBJ databases">
        <authorList>
            <person name="de Groot N.N."/>
        </authorList>
    </citation>
    <scope>NUCLEOTIDE SEQUENCE</scope>
    <source>
        <strain evidence="9">J.0081</strain>
    </source>
</reference>
<organism evidence="9">
    <name type="scientific">Scinaia undulata</name>
    <dbReference type="NCBI Taxonomy" id="1884664"/>
    <lineage>
        <taxon>Eukaryota</taxon>
        <taxon>Rhodophyta</taxon>
        <taxon>Florideophyceae</taxon>
        <taxon>Nemaliophycidae</taxon>
        <taxon>Nemaliales</taxon>
        <taxon>Scinaiaceae</taxon>
        <taxon>Scinaia</taxon>
    </lineage>
</organism>
<evidence type="ECO:0000256" key="7">
    <source>
        <dbReference type="RuleBase" id="RU003477"/>
    </source>
</evidence>
<dbReference type="InterPro" id="IPR057264">
    <property type="entry name" value="Ribosomal_uL24_C"/>
</dbReference>
<dbReference type="PROSITE" id="PS01108">
    <property type="entry name" value="RIBOSOMAL_L24"/>
    <property type="match status" value="1"/>
</dbReference>
<dbReference type="InterPro" id="IPR041988">
    <property type="entry name" value="Ribosomal_uL24_KOW"/>
</dbReference>
<evidence type="ECO:0000256" key="2">
    <source>
        <dbReference type="ARBA" id="ARBA00010618"/>
    </source>
</evidence>
<dbReference type="InterPro" id="IPR005824">
    <property type="entry name" value="KOW"/>
</dbReference>
<evidence type="ECO:0000313" key="9">
    <source>
        <dbReference type="EMBL" id="SCW23441.1"/>
    </source>
</evidence>
<dbReference type="HAMAP" id="MF_01326_B">
    <property type="entry name" value="Ribosomal_uL24_B"/>
    <property type="match status" value="1"/>
</dbReference>
<dbReference type="GO" id="GO:0006412">
    <property type="term" value="P:translation"/>
    <property type="evidence" value="ECO:0007669"/>
    <property type="project" value="UniProtKB-UniRule"/>
</dbReference>
<dbReference type="InterPro" id="IPR003256">
    <property type="entry name" value="Ribosomal_uL24"/>
</dbReference>
<keyword evidence="9" id="KW-0934">Plastid</keyword>
<keyword evidence="3 6" id="KW-0689">Ribosomal protein</keyword>
<dbReference type="PANTHER" id="PTHR12903">
    <property type="entry name" value="MITOCHONDRIAL RIBOSOMAL PROTEIN L24"/>
    <property type="match status" value="1"/>
</dbReference>
<dbReference type="GO" id="GO:0009507">
    <property type="term" value="C:chloroplast"/>
    <property type="evidence" value="ECO:0007669"/>
    <property type="project" value="UniProtKB-SubCell"/>
</dbReference>
<dbReference type="Pfam" id="PF00467">
    <property type="entry name" value="KOW"/>
    <property type="match status" value="1"/>
</dbReference>
<evidence type="ECO:0000259" key="8">
    <source>
        <dbReference type="SMART" id="SM00739"/>
    </source>
</evidence>
<dbReference type="GO" id="GO:0005840">
    <property type="term" value="C:ribosome"/>
    <property type="evidence" value="ECO:0007669"/>
    <property type="project" value="UniProtKB-KW"/>
</dbReference>
<geneLocation type="chloroplast" evidence="9"/>
<dbReference type="GO" id="GO:0019843">
    <property type="term" value="F:rRNA binding"/>
    <property type="evidence" value="ECO:0007669"/>
    <property type="project" value="UniProtKB-UniRule"/>
</dbReference>
<dbReference type="InterPro" id="IPR005825">
    <property type="entry name" value="Ribosomal_uL24_CS"/>
</dbReference>
<accession>A0A1G4NXM4</accession>
<dbReference type="RefSeq" id="YP_009314986.1">
    <property type="nucleotide sequence ID" value="NC_031664.1"/>
</dbReference>
<protein>
    <recommendedName>
        <fullName evidence="5 6">Large ribosomal subunit protein uL24c</fullName>
    </recommendedName>
</protein>
<gene>
    <name evidence="6 9" type="primary">rpl24</name>
    <name evidence="9" type="ORF">J0081_175</name>
</gene>
<proteinExistence type="inferred from homology"/>
<dbReference type="GeneID" id="30001057"/>
<feature type="domain" description="KOW" evidence="8">
    <location>
        <begin position="13"/>
        <end position="40"/>
    </location>
</feature>
<dbReference type="NCBIfam" id="TIGR01079">
    <property type="entry name" value="rplX_bact"/>
    <property type="match status" value="1"/>
</dbReference>